<dbReference type="EMBL" id="OW152833">
    <property type="protein sequence ID" value="CAH2053915.1"/>
    <property type="molecule type" value="Genomic_DNA"/>
</dbReference>
<protein>
    <submittedName>
        <fullName evidence="1">Uncharacterized protein</fullName>
    </submittedName>
</protein>
<evidence type="ECO:0000313" key="2">
    <source>
        <dbReference type="Proteomes" id="UP000837857"/>
    </source>
</evidence>
<feature type="non-terminal residue" evidence="1">
    <location>
        <position position="1"/>
    </location>
</feature>
<reference evidence="1" key="1">
    <citation type="submission" date="2022-03" db="EMBL/GenBank/DDBJ databases">
        <authorList>
            <person name="Martin H S."/>
        </authorList>
    </citation>
    <scope>NUCLEOTIDE SEQUENCE</scope>
</reference>
<proteinExistence type="predicted"/>
<dbReference type="Proteomes" id="UP000837857">
    <property type="component" value="Chromosome 21"/>
</dbReference>
<organism evidence="1 2">
    <name type="scientific">Iphiclides podalirius</name>
    <name type="common">scarce swallowtail</name>
    <dbReference type="NCBI Taxonomy" id="110791"/>
    <lineage>
        <taxon>Eukaryota</taxon>
        <taxon>Metazoa</taxon>
        <taxon>Ecdysozoa</taxon>
        <taxon>Arthropoda</taxon>
        <taxon>Hexapoda</taxon>
        <taxon>Insecta</taxon>
        <taxon>Pterygota</taxon>
        <taxon>Neoptera</taxon>
        <taxon>Endopterygota</taxon>
        <taxon>Lepidoptera</taxon>
        <taxon>Glossata</taxon>
        <taxon>Ditrysia</taxon>
        <taxon>Papilionoidea</taxon>
        <taxon>Papilionidae</taxon>
        <taxon>Papilioninae</taxon>
        <taxon>Iphiclides</taxon>
    </lineage>
</organism>
<evidence type="ECO:0000313" key="1">
    <source>
        <dbReference type="EMBL" id="CAH2053915.1"/>
    </source>
</evidence>
<accession>A0ABN8IFG0</accession>
<keyword evidence="2" id="KW-1185">Reference proteome</keyword>
<name>A0ABN8IFG0_9NEOP</name>
<sequence length="119" mass="13564">MTRRTRRIGTVMCEPVTTDRTDTRVEALKRDWGERERVRSGAYTPEEPRRLTLTMKKEATDSSILASKSVKKSMDPLPDVETFRASRCKTKSSVKAVVSDASRLLPTLLASRRRSYTDK</sequence>
<gene>
    <name evidence="1" type="ORF">IPOD504_LOCUS8400</name>
</gene>